<gene>
    <name evidence="1" type="ORF">KIN20_004908</name>
</gene>
<sequence>MERSTEKTNSCEQSNRIVSENHKVAKTLIKLREFTSVWLSPQKNSSDLARTKVPMILQPSCSAIHTDERK</sequence>
<evidence type="ECO:0000313" key="2">
    <source>
        <dbReference type="Proteomes" id="UP001196413"/>
    </source>
</evidence>
<accession>A0AAD5MKK0</accession>
<proteinExistence type="predicted"/>
<keyword evidence="2" id="KW-1185">Reference proteome</keyword>
<evidence type="ECO:0000313" key="1">
    <source>
        <dbReference type="EMBL" id="KAJ1349354.1"/>
    </source>
</evidence>
<protein>
    <submittedName>
        <fullName evidence="1">Uncharacterized protein</fullName>
    </submittedName>
</protein>
<organism evidence="1 2">
    <name type="scientific">Parelaphostrongylus tenuis</name>
    <name type="common">Meningeal worm</name>
    <dbReference type="NCBI Taxonomy" id="148309"/>
    <lineage>
        <taxon>Eukaryota</taxon>
        <taxon>Metazoa</taxon>
        <taxon>Ecdysozoa</taxon>
        <taxon>Nematoda</taxon>
        <taxon>Chromadorea</taxon>
        <taxon>Rhabditida</taxon>
        <taxon>Rhabditina</taxon>
        <taxon>Rhabditomorpha</taxon>
        <taxon>Strongyloidea</taxon>
        <taxon>Metastrongylidae</taxon>
        <taxon>Parelaphostrongylus</taxon>
    </lineage>
</organism>
<reference evidence="1" key="1">
    <citation type="submission" date="2021-06" db="EMBL/GenBank/DDBJ databases">
        <title>Parelaphostrongylus tenuis whole genome reference sequence.</title>
        <authorList>
            <person name="Garwood T.J."/>
            <person name="Larsen P.A."/>
            <person name="Fountain-Jones N.M."/>
            <person name="Garbe J.R."/>
            <person name="Macchietto M.G."/>
            <person name="Kania S.A."/>
            <person name="Gerhold R.W."/>
            <person name="Richards J.E."/>
            <person name="Wolf T.M."/>
        </authorList>
    </citation>
    <scope>NUCLEOTIDE SEQUENCE</scope>
    <source>
        <strain evidence="1">MNPRO001-30</strain>
        <tissue evidence="1">Meninges</tissue>
    </source>
</reference>
<dbReference type="EMBL" id="JAHQIW010000650">
    <property type="protein sequence ID" value="KAJ1349354.1"/>
    <property type="molecule type" value="Genomic_DNA"/>
</dbReference>
<name>A0AAD5MKK0_PARTN</name>
<dbReference type="Proteomes" id="UP001196413">
    <property type="component" value="Unassembled WGS sequence"/>
</dbReference>
<comment type="caution">
    <text evidence="1">The sequence shown here is derived from an EMBL/GenBank/DDBJ whole genome shotgun (WGS) entry which is preliminary data.</text>
</comment>
<dbReference type="AlphaFoldDB" id="A0AAD5MKK0"/>